<evidence type="ECO:0000256" key="3">
    <source>
        <dbReference type="ARBA" id="ARBA00008343"/>
    </source>
</evidence>
<dbReference type="GO" id="GO:0032357">
    <property type="term" value="F:oxidized purine DNA binding"/>
    <property type="evidence" value="ECO:0007669"/>
    <property type="project" value="TreeGrafter"/>
</dbReference>
<dbReference type="InterPro" id="IPR003265">
    <property type="entry name" value="HhH-GPD_domain"/>
</dbReference>
<dbReference type="GO" id="GO:0000701">
    <property type="term" value="F:purine-specific mismatch base pair DNA N-glycosylase activity"/>
    <property type="evidence" value="ECO:0007669"/>
    <property type="project" value="UniProtKB-EC"/>
</dbReference>
<dbReference type="GO" id="GO:0034039">
    <property type="term" value="F:8-oxo-7,8-dihydroguanine DNA N-glycosylase activity"/>
    <property type="evidence" value="ECO:0007669"/>
    <property type="project" value="TreeGrafter"/>
</dbReference>
<dbReference type="EMBL" id="CAJPDQ010000043">
    <property type="protein sequence ID" value="CAF9932203.1"/>
    <property type="molecule type" value="Genomic_DNA"/>
</dbReference>
<feature type="region of interest" description="Disordered" evidence="14">
    <location>
        <begin position="1"/>
        <end position="31"/>
    </location>
</feature>
<keyword evidence="10" id="KW-0408">Iron</keyword>
<keyword evidence="6" id="KW-0004">4Fe-4S</keyword>
<dbReference type="Gene3D" id="3.90.79.10">
    <property type="entry name" value="Nucleoside Triphosphate Pyrophosphohydrolase"/>
    <property type="match status" value="1"/>
</dbReference>
<dbReference type="InterPro" id="IPR044298">
    <property type="entry name" value="MIG/MutY"/>
</dbReference>
<evidence type="ECO:0000256" key="10">
    <source>
        <dbReference type="ARBA" id="ARBA00023004"/>
    </source>
</evidence>
<reference evidence="16" key="1">
    <citation type="submission" date="2021-03" db="EMBL/GenBank/DDBJ databases">
        <authorList>
            <person name="Tagirdzhanova G."/>
        </authorList>
    </citation>
    <scope>NUCLEOTIDE SEQUENCE</scope>
</reference>
<keyword evidence="11" id="KW-0411">Iron-sulfur</keyword>
<dbReference type="CDD" id="cd00056">
    <property type="entry name" value="ENDO3c"/>
    <property type="match status" value="1"/>
</dbReference>
<dbReference type="InterPro" id="IPR004035">
    <property type="entry name" value="Endouclease-III_FeS-bd_BS"/>
</dbReference>
<dbReference type="InterPro" id="IPR003651">
    <property type="entry name" value="Endonuclease3_FeS-loop_motif"/>
</dbReference>
<feature type="region of interest" description="Disordered" evidence="14">
    <location>
        <begin position="428"/>
        <end position="453"/>
    </location>
</feature>
<feature type="compositionally biased region" description="Basic residues" evidence="14">
    <location>
        <begin position="428"/>
        <end position="437"/>
    </location>
</feature>
<keyword evidence="17" id="KW-1185">Reference proteome</keyword>
<evidence type="ECO:0000256" key="1">
    <source>
        <dbReference type="ARBA" id="ARBA00000843"/>
    </source>
</evidence>
<feature type="compositionally biased region" description="Polar residues" evidence="14">
    <location>
        <begin position="438"/>
        <end position="453"/>
    </location>
</feature>
<dbReference type="Proteomes" id="UP000664169">
    <property type="component" value="Unassembled WGS sequence"/>
</dbReference>
<keyword evidence="8" id="KW-0227">DNA damage</keyword>
<gene>
    <name evidence="16" type="ORF">GOMPHAMPRED_006515</name>
</gene>
<evidence type="ECO:0000256" key="7">
    <source>
        <dbReference type="ARBA" id="ARBA00022723"/>
    </source>
</evidence>
<dbReference type="GO" id="GO:0006285">
    <property type="term" value="P:base-excision repair, AP site formation"/>
    <property type="evidence" value="ECO:0007669"/>
    <property type="project" value="UniProtKB-ARBA"/>
</dbReference>
<evidence type="ECO:0000256" key="5">
    <source>
        <dbReference type="ARBA" id="ARBA00022023"/>
    </source>
</evidence>
<organism evidence="16 17">
    <name type="scientific">Gomphillus americanus</name>
    <dbReference type="NCBI Taxonomy" id="1940652"/>
    <lineage>
        <taxon>Eukaryota</taxon>
        <taxon>Fungi</taxon>
        <taxon>Dikarya</taxon>
        <taxon>Ascomycota</taxon>
        <taxon>Pezizomycotina</taxon>
        <taxon>Lecanoromycetes</taxon>
        <taxon>OSLEUM clade</taxon>
        <taxon>Ostropomycetidae</taxon>
        <taxon>Ostropales</taxon>
        <taxon>Graphidaceae</taxon>
        <taxon>Gomphilloideae</taxon>
        <taxon>Gomphillus</taxon>
    </lineage>
</organism>
<feature type="domain" description="HhH-GPD" evidence="15">
    <location>
        <begin position="107"/>
        <end position="269"/>
    </location>
</feature>
<evidence type="ECO:0000256" key="6">
    <source>
        <dbReference type="ARBA" id="ARBA00022485"/>
    </source>
</evidence>
<dbReference type="SMART" id="SM00525">
    <property type="entry name" value="FES"/>
    <property type="match status" value="1"/>
</dbReference>
<keyword evidence="13" id="KW-0326">Glycosidase</keyword>
<dbReference type="InterPro" id="IPR000445">
    <property type="entry name" value="HhH_motif"/>
</dbReference>
<evidence type="ECO:0000256" key="11">
    <source>
        <dbReference type="ARBA" id="ARBA00023014"/>
    </source>
</evidence>
<evidence type="ECO:0000256" key="2">
    <source>
        <dbReference type="ARBA" id="ARBA00001966"/>
    </source>
</evidence>
<comment type="cofactor">
    <cofactor evidence="2">
        <name>[4Fe-4S] cluster</name>
        <dbReference type="ChEBI" id="CHEBI:49883"/>
    </cofactor>
</comment>
<dbReference type="GO" id="GO:0005634">
    <property type="term" value="C:nucleus"/>
    <property type="evidence" value="ECO:0007669"/>
    <property type="project" value="TreeGrafter"/>
</dbReference>
<accession>A0A8H3G2Z7</accession>
<evidence type="ECO:0000256" key="8">
    <source>
        <dbReference type="ARBA" id="ARBA00022763"/>
    </source>
</evidence>
<evidence type="ECO:0000256" key="14">
    <source>
        <dbReference type="SAM" id="MobiDB-lite"/>
    </source>
</evidence>
<proteinExistence type="inferred from homology"/>
<dbReference type="EC" id="3.2.2.31" evidence="4"/>
<feature type="non-terminal residue" evidence="16">
    <location>
        <position position="500"/>
    </location>
</feature>
<comment type="catalytic activity">
    <reaction evidence="1">
        <text>Hydrolyzes free adenine bases from 7,8-dihydro-8-oxoguanine:adenine mismatched double-stranded DNA, leaving an apurinic site.</text>
        <dbReference type="EC" id="3.2.2.31"/>
    </reaction>
</comment>
<dbReference type="AlphaFoldDB" id="A0A8H3G2Z7"/>
<keyword evidence="9" id="KW-0378">Hydrolase</keyword>
<evidence type="ECO:0000256" key="4">
    <source>
        <dbReference type="ARBA" id="ARBA00012045"/>
    </source>
</evidence>
<dbReference type="Pfam" id="PF00730">
    <property type="entry name" value="HhH-GPD"/>
    <property type="match status" value="1"/>
</dbReference>
<dbReference type="GO" id="GO:0051539">
    <property type="term" value="F:4 iron, 4 sulfur cluster binding"/>
    <property type="evidence" value="ECO:0007669"/>
    <property type="project" value="UniProtKB-KW"/>
</dbReference>
<dbReference type="PANTHER" id="PTHR42944">
    <property type="entry name" value="ADENINE DNA GLYCOSYLASE"/>
    <property type="match status" value="1"/>
</dbReference>
<feature type="compositionally biased region" description="Basic residues" evidence="14">
    <location>
        <begin position="1"/>
        <end position="11"/>
    </location>
</feature>
<feature type="region of interest" description="Disordered" evidence="14">
    <location>
        <begin position="334"/>
        <end position="354"/>
    </location>
</feature>
<dbReference type="GO" id="GO:0035485">
    <property type="term" value="F:adenine/guanine mispair binding"/>
    <property type="evidence" value="ECO:0007669"/>
    <property type="project" value="TreeGrafter"/>
</dbReference>
<evidence type="ECO:0000256" key="12">
    <source>
        <dbReference type="ARBA" id="ARBA00023204"/>
    </source>
</evidence>
<sequence length="500" mass="55853">MSRTKTTKSKPKPPSFLHTDPPATTNAKQPCIPPQRIHALTYHTPLLLHHEESSRSLLAWFDGIAQQRAMPWRKPWTESISKTSQSATTARIARSTRAYEVWISEIMLQQTRVSTVIPFYNNWLSKWPTVDSLAQASQDEVLSAWKGLGYYSRATRLHEAAQQIVRDLGKEIPADVEGLLRIKGIGRYTAGAVSSIAFGRAVPLLDGNVSRVLSRQMGLYAQVKDKKVEDILWDAAKALVERISGHSGEEEESSIPGRWNQGLMELGSTICIPKNPKCIECPIRSTCRAYSEGMALVESNRPQTQEEQGINDIEDACCTLCLHLASEDLPVRKTKENHKKRPAEALPSSTRVSKRAAKQSTLDALFFTRPKQQQQQLVIKAEEKTEKAEEIQIEEIPAYCSLFPARDAKKAVPTQDCLVCIIQRRPRSNSRAARGKKSTTVTTQSESENANANASKGAMYLIEQRPEKGLLANLWQFPNVQLVSSSLPEDKKTRSEQARG</sequence>
<name>A0A8H3G2Z7_9LECA</name>
<comment type="similarity">
    <text evidence="3">Belongs to the Nth/MutY family.</text>
</comment>
<dbReference type="Pfam" id="PF00633">
    <property type="entry name" value="HHH"/>
    <property type="match status" value="1"/>
</dbReference>
<evidence type="ECO:0000256" key="9">
    <source>
        <dbReference type="ARBA" id="ARBA00022801"/>
    </source>
</evidence>
<dbReference type="SUPFAM" id="SSF48150">
    <property type="entry name" value="DNA-glycosylase"/>
    <property type="match status" value="1"/>
</dbReference>
<dbReference type="Gene3D" id="1.10.1670.10">
    <property type="entry name" value="Helix-hairpin-Helix base-excision DNA repair enzymes (C-terminal)"/>
    <property type="match status" value="1"/>
</dbReference>
<keyword evidence="12" id="KW-0234">DNA repair</keyword>
<dbReference type="GO" id="GO:0006298">
    <property type="term" value="P:mismatch repair"/>
    <property type="evidence" value="ECO:0007669"/>
    <property type="project" value="TreeGrafter"/>
</dbReference>
<dbReference type="PROSITE" id="PS00764">
    <property type="entry name" value="ENDONUCLEASE_III_1"/>
    <property type="match status" value="1"/>
</dbReference>
<dbReference type="FunFam" id="1.10.340.30:FF:000002">
    <property type="entry name" value="Adenine DNA glycosylase"/>
    <property type="match status" value="1"/>
</dbReference>
<evidence type="ECO:0000256" key="13">
    <source>
        <dbReference type="ARBA" id="ARBA00023295"/>
    </source>
</evidence>
<dbReference type="InterPro" id="IPR023170">
    <property type="entry name" value="HhH_base_excis_C"/>
</dbReference>
<evidence type="ECO:0000313" key="17">
    <source>
        <dbReference type="Proteomes" id="UP000664169"/>
    </source>
</evidence>
<protein>
    <recommendedName>
        <fullName evidence="5">Adenine DNA glycosylase</fullName>
        <ecNumber evidence="4">3.2.2.31</ecNumber>
    </recommendedName>
</protein>
<evidence type="ECO:0000259" key="15">
    <source>
        <dbReference type="SMART" id="SM00478"/>
    </source>
</evidence>
<dbReference type="OrthoDB" id="10248838at2759"/>
<dbReference type="GO" id="GO:0046872">
    <property type="term" value="F:metal ion binding"/>
    <property type="evidence" value="ECO:0007669"/>
    <property type="project" value="UniProtKB-KW"/>
</dbReference>
<dbReference type="Gene3D" id="1.10.340.30">
    <property type="entry name" value="Hypothetical protein, domain 2"/>
    <property type="match status" value="1"/>
</dbReference>
<comment type="caution">
    <text evidence="16">The sequence shown here is derived from an EMBL/GenBank/DDBJ whole genome shotgun (WGS) entry which is preliminary data.</text>
</comment>
<dbReference type="InterPro" id="IPR011257">
    <property type="entry name" value="DNA_glycosylase"/>
</dbReference>
<dbReference type="PANTHER" id="PTHR42944:SF1">
    <property type="entry name" value="ADENINE DNA GLYCOSYLASE"/>
    <property type="match status" value="1"/>
</dbReference>
<keyword evidence="7" id="KW-0479">Metal-binding</keyword>
<evidence type="ECO:0000313" key="16">
    <source>
        <dbReference type="EMBL" id="CAF9932203.1"/>
    </source>
</evidence>
<dbReference type="SMART" id="SM00478">
    <property type="entry name" value="ENDO3c"/>
    <property type="match status" value="1"/>
</dbReference>